<protein>
    <submittedName>
        <fullName evidence="4">Regulatory LuxR family protein</fullName>
    </submittedName>
</protein>
<dbReference type="PRINTS" id="PR00038">
    <property type="entry name" value="HTHLUXR"/>
</dbReference>
<dbReference type="CDD" id="cd06170">
    <property type="entry name" value="LuxR_C_like"/>
    <property type="match status" value="1"/>
</dbReference>
<dbReference type="InterPro" id="IPR016032">
    <property type="entry name" value="Sig_transdc_resp-reg_C-effctor"/>
</dbReference>
<name>A0A561SGX2_9ACTN</name>
<dbReference type="InterPro" id="IPR036388">
    <property type="entry name" value="WH-like_DNA-bd_sf"/>
</dbReference>
<dbReference type="GO" id="GO:0005737">
    <property type="term" value="C:cytoplasm"/>
    <property type="evidence" value="ECO:0007669"/>
    <property type="project" value="TreeGrafter"/>
</dbReference>
<dbReference type="InterPro" id="IPR041664">
    <property type="entry name" value="AAA_16"/>
</dbReference>
<dbReference type="PROSITE" id="PS50043">
    <property type="entry name" value="HTH_LUXR_2"/>
    <property type="match status" value="1"/>
</dbReference>
<evidence type="ECO:0000313" key="5">
    <source>
        <dbReference type="Proteomes" id="UP000316603"/>
    </source>
</evidence>
<dbReference type="PANTHER" id="PTHR16305">
    <property type="entry name" value="TESTICULAR SOLUBLE ADENYLYL CYCLASE"/>
    <property type="match status" value="1"/>
</dbReference>
<dbReference type="Pfam" id="PF13191">
    <property type="entry name" value="AAA_16"/>
    <property type="match status" value="1"/>
</dbReference>
<sequence>MTTITPDGRAAAYPLRGRDEETGLIDQELREVAGGTARMVLVEADAGMGKSAFARRIRERAQAAGFAAGASAAAENDRDTPLATLGPALRSATPTALLTVDDLTALLPLVEQPLWFVEQLASLIRRHVPDQPLLMSLDDFHWADPLTVFALRILPARLADLPLLWVLSARPGAGGPAEAVGAAADARLPVRRMRLGPLDDDAVLAIARDRRGGRTDGTTAARMSEARGVPFLAVHLAEGLLPGGAEASRPGGLPPGLIEGVHRRMAPASARGRSLMHVGAVLGTSFTLTDAARVLDIPVTGLGSPLDEAVSTGLLIDDGDQLRFTHDLIRRAVYERLTPSIRRDMHRTAADHLLRGAGGAVRAAPHVLAAAGPGDTHAVRILRDAAFALLDTMAVTSATIIRQAYDLAGDDAALRTAVGRDVLEIMLRARKRAEAETFADALLKDTEDPGTAAEVRLLLAPELWGAGRLEALRRLARDEPGATPRLRRRLAAYRFLTGQDQPPDGDDPVARAVVAVAEAERAERSGAYARALAGYTRALHLGEEHGREPGSLPPGVLRLRSLSLRAVLGEGQEVLTGLTSGPDGALPADSWSAARHALVRAQIQFRAGLLEDAGASAVRCLALAEELDDQVVTPQARQVLAALAALRGDAARAREHIDALPEGRSRTAAAALLADTLDLPGAPAGLLRAATQAAAPWRDELLVRAACSAHRAGDVPSVREAAERLEELLRLNPGAPGLEGAAALAHGLLTGDLGRARRVLAGARRPLLGALADEEWARTALPTARDEAVGALRQALSVYTGAQALQPAARVRGALASAGVRRAGRGQGRTRPVSGWDALTPAERKVAWLVAQGHTNRATARELFVSPSTVATHLRSVFAKLGVDSRVRLTRLVLALPGAAPQGGGSP</sequence>
<gene>
    <name evidence="4" type="ORF">FHX78_12140</name>
</gene>
<organism evidence="4 5">
    <name type="scientific">Streptomyces capillispiralis</name>
    <dbReference type="NCBI Taxonomy" id="68182"/>
    <lineage>
        <taxon>Bacteria</taxon>
        <taxon>Bacillati</taxon>
        <taxon>Actinomycetota</taxon>
        <taxon>Actinomycetes</taxon>
        <taxon>Kitasatosporales</taxon>
        <taxon>Streptomycetaceae</taxon>
        <taxon>Streptomyces</taxon>
    </lineage>
</organism>
<keyword evidence="2" id="KW-0067">ATP-binding</keyword>
<dbReference type="AlphaFoldDB" id="A0A561SGX2"/>
<keyword evidence="5" id="KW-1185">Reference proteome</keyword>
<evidence type="ECO:0000259" key="3">
    <source>
        <dbReference type="PROSITE" id="PS50043"/>
    </source>
</evidence>
<dbReference type="Pfam" id="PF00196">
    <property type="entry name" value="GerE"/>
    <property type="match status" value="1"/>
</dbReference>
<evidence type="ECO:0000313" key="4">
    <source>
        <dbReference type="EMBL" id="TWF74108.1"/>
    </source>
</evidence>
<dbReference type="Proteomes" id="UP000316603">
    <property type="component" value="Unassembled WGS sequence"/>
</dbReference>
<dbReference type="SMART" id="SM00421">
    <property type="entry name" value="HTH_LUXR"/>
    <property type="match status" value="1"/>
</dbReference>
<dbReference type="Gene3D" id="1.10.10.10">
    <property type="entry name" value="Winged helix-like DNA-binding domain superfamily/Winged helix DNA-binding domain"/>
    <property type="match status" value="1"/>
</dbReference>
<reference evidence="4 5" key="1">
    <citation type="submission" date="2019-06" db="EMBL/GenBank/DDBJ databases">
        <title>Sequencing the genomes of 1000 actinobacteria strains.</title>
        <authorList>
            <person name="Klenk H.-P."/>
        </authorList>
    </citation>
    <scope>NUCLEOTIDE SEQUENCE [LARGE SCALE GENOMIC DNA]</scope>
    <source>
        <strain evidence="4 5">DSM 41695</strain>
    </source>
</reference>
<dbReference type="GO" id="GO:0004016">
    <property type="term" value="F:adenylate cyclase activity"/>
    <property type="evidence" value="ECO:0007669"/>
    <property type="project" value="TreeGrafter"/>
</dbReference>
<dbReference type="OrthoDB" id="8482304at2"/>
<dbReference type="PANTHER" id="PTHR16305:SF35">
    <property type="entry name" value="TRANSCRIPTIONAL ACTIVATOR DOMAIN"/>
    <property type="match status" value="1"/>
</dbReference>
<keyword evidence="1" id="KW-0547">Nucleotide-binding</keyword>
<evidence type="ECO:0000256" key="2">
    <source>
        <dbReference type="ARBA" id="ARBA00022840"/>
    </source>
</evidence>
<proteinExistence type="predicted"/>
<dbReference type="RefSeq" id="WP_145872414.1">
    <property type="nucleotide sequence ID" value="NZ_BNCE01000035.1"/>
</dbReference>
<comment type="caution">
    <text evidence="4">The sequence shown here is derived from an EMBL/GenBank/DDBJ whole genome shotgun (WGS) entry which is preliminary data.</text>
</comment>
<dbReference type="EMBL" id="VIWV01000002">
    <property type="protein sequence ID" value="TWF74108.1"/>
    <property type="molecule type" value="Genomic_DNA"/>
</dbReference>
<evidence type="ECO:0000256" key="1">
    <source>
        <dbReference type="ARBA" id="ARBA00022741"/>
    </source>
</evidence>
<dbReference type="InterPro" id="IPR000792">
    <property type="entry name" value="Tscrpt_reg_LuxR_C"/>
</dbReference>
<dbReference type="GO" id="GO:0006355">
    <property type="term" value="P:regulation of DNA-templated transcription"/>
    <property type="evidence" value="ECO:0007669"/>
    <property type="project" value="InterPro"/>
</dbReference>
<dbReference type="GO" id="GO:0003677">
    <property type="term" value="F:DNA binding"/>
    <property type="evidence" value="ECO:0007669"/>
    <property type="project" value="InterPro"/>
</dbReference>
<accession>A0A561SGX2</accession>
<dbReference type="SUPFAM" id="SSF46894">
    <property type="entry name" value="C-terminal effector domain of the bipartite response regulators"/>
    <property type="match status" value="1"/>
</dbReference>
<dbReference type="GO" id="GO:0005524">
    <property type="term" value="F:ATP binding"/>
    <property type="evidence" value="ECO:0007669"/>
    <property type="project" value="UniProtKB-KW"/>
</dbReference>
<feature type="domain" description="HTH luxR-type" evidence="3">
    <location>
        <begin position="832"/>
        <end position="897"/>
    </location>
</feature>